<dbReference type="InterPro" id="IPR036388">
    <property type="entry name" value="WH-like_DNA-bd_sf"/>
</dbReference>
<dbReference type="CDD" id="cd00038">
    <property type="entry name" value="CAP_ED"/>
    <property type="match status" value="1"/>
</dbReference>
<dbReference type="InterPro" id="IPR018490">
    <property type="entry name" value="cNMP-bd_dom_sf"/>
</dbReference>
<dbReference type="Pfam" id="PF00027">
    <property type="entry name" value="cNMP_binding"/>
    <property type="match status" value="1"/>
</dbReference>
<dbReference type="RefSeq" id="WP_012405004.1">
    <property type="nucleotide sequence ID" value="NC_010625.1"/>
</dbReference>
<dbReference type="Gene3D" id="1.10.10.10">
    <property type="entry name" value="Winged helix-like DNA-binding domain superfamily/Winged helix DNA-binding domain"/>
    <property type="match status" value="1"/>
</dbReference>
<dbReference type="InterPro" id="IPR000595">
    <property type="entry name" value="cNMP-bd_dom"/>
</dbReference>
<evidence type="ECO:0000313" key="7">
    <source>
        <dbReference type="Proteomes" id="UP000001192"/>
    </source>
</evidence>
<organism evidence="6 7">
    <name type="scientific">Paraburkholderia phymatum (strain DSM 17167 / CIP 108236 / LMG 21445 / STM815)</name>
    <name type="common">Burkholderia phymatum</name>
    <dbReference type="NCBI Taxonomy" id="391038"/>
    <lineage>
        <taxon>Bacteria</taxon>
        <taxon>Pseudomonadati</taxon>
        <taxon>Pseudomonadota</taxon>
        <taxon>Betaproteobacteria</taxon>
        <taxon>Burkholderiales</taxon>
        <taxon>Burkholderiaceae</taxon>
        <taxon>Paraburkholderia</taxon>
    </lineage>
</organism>
<keyword evidence="7" id="KW-1185">Reference proteome</keyword>
<dbReference type="PROSITE" id="PS50043">
    <property type="entry name" value="HTH_LUXR_2"/>
    <property type="match status" value="1"/>
</dbReference>
<dbReference type="InterPro" id="IPR001789">
    <property type="entry name" value="Sig_transdc_resp-reg_receiver"/>
</dbReference>
<dbReference type="GO" id="GO:0000160">
    <property type="term" value="P:phosphorelay signal transduction system"/>
    <property type="evidence" value="ECO:0007669"/>
    <property type="project" value="InterPro"/>
</dbReference>
<reference evidence="7" key="1">
    <citation type="journal article" date="2014" name="Stand. Genomic Sci.">
        <title>Complete genome sequence of Burkholderia phymatum STM815(T), a broad host range and efficient nitrogen-fixing symbiont of Mimosa species.</title>
        <authorList>
            <person name="Moulin L."/>
            <person name="Klonowska A."/>
            <person name="Caroline B."/>
            <person name="Booth K."/>
            <person name="Vriezen J.A."/>
            <person name="Melkonian R."/>
            <person name="James E.K."/>
            <person name="Young J.P."/>
            <person name="Bena G."/>
            <person name="Hauser L."/>
            <person name="Land M."/>
            <person name="Kyrpides N."/>
            <person name="Bruce D."/>
            <person name="Chain P."/>
            <person name="Copeland A."/>
            <person name="Pitluck S."/>
            <person name="Woyke T."/>
            <person name="Lizotte-Waniewski M."/>
            <person name="Bristow J."/>
            <person name="Riley M."/>
        </authorList>
    </citation>
    <scope>NUCLEOTIDE SEQUENCE [LARGE SCALE GENOMIC DNA]</scope>
    <source>
        <strain evidence="7">DSM 17167 / CIP 108236 / LMG 21445 / STM815</strain>
        <plasmid evidence="7">Plasmid pBPHY01</plasmid>
    </source>
</reference>
<dbReference type="SUPFAM" id="SSF52172">
    <property type="entry name" value="CheY-like"/>
    <property type="match status" value="1"/>
</dbReference>
<dbReference type="InterPro" id="IPR039420">
    <property type="entry name" value="WalR-like"/>
</dbReference>
<dbReference type="PROSITE" id="PS50110">
    <property type="entry name" value="RESPONSE_REGULATORY"/>
    <property type="match status" value="1"/>
</dbReference>
<dbReference type="PRINTS" id="PR00038">
    <property type="entry name" value="HTHLUXR"/>
</dbReference>
<keyword evidence="1" id="KW-0238">DNA-binding</keyword>
<dbReference type="KEGG" id="bph:Bphy_5778"/>
<gene>
    <name evidence="6" type="ordered locus">Bphy_5778</name>
</gene>
<dbReference type="AlphaFoldDB" id="B2JV67"/>
<evidence type="ECO:0000259" key="5">
    <source>
        <dbReference type="PROSITE" id="PS50110"/>
    </source>
</evidence>
<dbReference type="GO" id="GO:0003677">
    <property type="term" value="F:DNA binding"/>
    <property type="evidence" value="ECO:0007669"/>
    <property type="project" value="UniProtKB-KW"/>
</dbReference>
<dbReference type="SUPFAM" id="SSF51206">
    <property type="entry name" value="cAMP-binding domain-like"/>
    <property type="match status" value="1"/>
</dbReference>
<dbReference type="Pfam" id="PF00196">
    <property type="entry name" value="GerE"/>
    <property type="match status" value="1"/>
</dbReference>
<feature type="domain" description="Cyclic nucleotide-binding" evidence="3">
    <location>
        <begin position="251"/>
        <end position="343"/>
    </location>
</feature>
<proteinExistence type="predicted"/>
<dbReference type="CDD" id="cd06170">
    <property type="entry name" value="LuxR_C_like"/>
    <property type="match status" value="1"/>
</dbReference>
<dbReference type="EMBL" id="CP001045">
    <property type="protein sequence ID" value="ACC74844.1"/>
    <property type="molecule type" value="Genomic_DNA"/>
</dbReference>
<dbReference type="InterPro" id="IPR011006">
    <property type="entry name" value="CheY-like_superfamily"/>
</dbReference>
<dbReference type="SMART" id="SM00421">
    <property type="entry name" value="HTH_LUXR"/>
    <property type="match status" value="1"/>
</dbReference>
<feature type="domain" description="Response regulatory" evidence="5">
    <location>
        <begin position="2"/>
        <end position="115"/>
    </location>
</feature>
<feature type="modified residue" description="4-aspartylphosphate" evidence="2">
    <location>
        <position position="51"/>
    </location>
</feature>
<dbReference type="Proteomes" id="UP000001192">
    <property type="component" value="Plasmid pBPHY01"/>
</dbReference>
<dbReference type="SUPFAM" id="SSF46894">
    <property type="entry name" value="C-terminal effector domain of the bipartite response regulators"/>
    <property type="match status" value="1"/>
</dbReference>
<dbReference type="Gene3D" id="3.40.50.2300">
    <property type="match status" value="1"/>
</dbReference>
<dbReference type="InterPro" id="IPR016032">
    <property type="entry name" value="Sig_transdc_resp-reg_C-effctor"/>
</dbReference>
<dbReference type="Gene3D" id="2.60.120.10">
    <property type="entry name" value="Jelly Rolls"/>
    <property type="match status" value="1"/>
</dbReference>
<dbReference type="InterPro" id="IPR014710">
    <property type="entry name" value="RmlC-like_jellyroll"/>
</dbReference>
<sequence>MLILFVAPTGLFRDGVARLLTDLGEHVDVRCADYASNVFEREERVDLIVLDGDYLPDALSVATASQRLSAGLPVLVLLTAVDPQTVDQFVSAGVAGHLGKSESGRALLDALRLLLAGSRYPASAPLVLDALPPEMATNDLPAPDASTSADASGDACADSKPHVLTPRQIQVLALAARGETNKSIAKQLNITEGTVKVHLYTVYKALKVGSRGQASVAAARLRQIGDAQLHHALDGRLSIGRLLAFTMPTRFRSGEVLFHKNDPSDALYYVVRGTVSLLEINIEVGQGTVLGEIGLFSPDHRRTCTARCISDCELLMVSATDAMRLYYQDPEFATYLIHLITRRLEADKLRASS</sequence>
<protein>
    <submittedName>
        <fullName evidence="6">Cyclic nucleotide-binding protein</fullName>
    </submittedName>
</protein>
<dbReference type="SMART" id="SM00100">
    <property type="entry name" value="cNMP"/>
    <property type="match status" value="1"/>
</dbReference>
<name>B2JV67_PARP8</name>
<feature type="domain" description="HTH luxR-type" evidence="4">
    <location>
        <begin position="157"/>
        <end position="222"/>
    </location>
</feature>
<evidence type="ECO:0000259" key="4">
    <source>
        <dbReference type="PROSITE" id="PS50043"/>
    </source>
</evidence>
<dbReference type="InterPro" id="IPR000792">
    <property type="entry name" value="Tscrpt_reg_LuxR_C"/>
</dbReference>
<evidence type="ECO:0000256" key="1">
    <source>
        <dbReference type="ARBA" id="ARBA00023125"/>
    </source>
</evidence>
<geneLocation type="plasmid" evidence="6 7">
    <name>pBPHY01</name>
</geneLocation>
<dbReference type="GO" id="GO:0006355">
    <property type="term" value="P:regulation of DNA-templated transcription"/>
    <property type="evidence" value="ECO:0007669"/>
    <property type="project" value="InterPro"/>
</dbReference>
<dbReference type="OrthoDB" id="8848858at2"/>
<accession>B2JV67</accession>
<keyword evidence="2" id="KW-0597">Phosphoprotein</keyword>
<evidence type="ECO:0000313" key="6">
    <source>
        <dbReference type="EMBL" id="ACC74844.1"/>
    </source>
</evidence>
<dbReference type="PANTHER" id="PTHR43214">
    <property type="entry name" value="TWO-COMPONENT RESPONSE REGULATOR"/>
    <property type="match status" value="1"/>
</dbReference>
<evidence type="ECO:0000256" key="2">
    <source>
        <dbReference type="PROSITE-ProRule" id="PRU00169"/>
    </source>
</evidence>
<dbReference type="PROSITE" id="PS50042">
    <property type="entry name" value="CNMP_BINDING_3"/>
    <property type="match status" value="1"/>
</dbReference>
<dbReference type="HOGENOM" id="CLU_805812_0_0_4"/>
<evidence type="ECO:0000259" key="3">
    <source>
        <dbReference type="PROSITE" id="PS50042"/>
    </source>
</evidence>
<keyword evidence="6" id="KW-0614">Plasmid</keyword>